<dbReference type="InterPro" id="IPR035386">
    <property type="entry name" value="Arm-DNA-bind_5"/>
</dbReference>
<dbReference type="InterPro" id="IPR025269">
    <property type="entry name" value="SAM-like_dom"/>
</dbReference>
<protein>
    <submittedName>
        <fullName evidence="5">Tyrosine-type recombinase/integrase</fullName>
    </submittedName>
</protein>
<dbReference type="Proteomes" id="UP001225761">
    <property type="component" value="Unassembled WGS sequence"/>
</dbReference>
<feature type="domain" description="Tyr recombinase" evidence="4">
    <location>
        <begin position="221"/>
        <end position="391"/>
    </location>
</feature>
<comment type="caution">
    <text evidence="5">The sequence shown here is derived from an EMBL/GenBank/DDBJ whole genome shotgun (WGS) entry which is preliminary data.</text>
</comment>
<dbReference type="SUPFAM" id="SSF56349">
    <property type="entry name" value="DNA breaking-rejoining enzymes"/>
    <property type="match status" value="1"/>
</dbReference>
<accession>A0ABT6Z1M4</accession>
<evidence type="ECO:0000256" key="1">
    <source>
        <dbReference type="ARBA" id="ARBA00008857"/>
    </source>
</evidence>
<dbReference type="Pfam" id="PF00589">
    <property type="entry name" value="Phage_integrase"/>
    <property type="match status" value="1"/>
</dbReference>
<dbReference type="Pfam" id="PF17293">
    <property type="entry name" value="Arm-DNA-bind_5"/>
    <property type="match status" value="1"/>
</dbReference>
<keyword evidence="3" id="KW-0233">DNA recombination</keyword>
<dbReference type="InterPro" id="IPR002104">
    <property type="entry name" value="Integrase_catalytic"/>
</dbReference>
<dbReference type="Gene3D" id="1.10.150.130">
    <property type="match status" value="1"/>
</dbReference>
<dbReference type="Pfam" id="PF13102">
    <property type="entry name" value="Phage_int_SAM_5"/>
    <property type="match status" value="1"/>
</dbReference>
<dbReference type="EMBL" id="JASHIE010000006">
    <property type="protein sequence ID" value="MDI9874993.1"/>
    <property type="molecule type" value="Genomic_DNA"/>
</dbReference>
<gene>
    <name evidence="5" type="ORF">QM481_10685</name>
</gene>
<reference evidence="5 6" key="1">
    <citation type="submission" date="2023-05" db="EMBL/GenBank/DDBJ databases">
        <title>Novel species of genus Flectobacillus isolated from stream in China.</title>
        <authorList>
            <person name="Lu H."/>
        </authorList>
    </citation>
    <scope>NUCLEOTIDE SEQUENCE [LARGE SCALE GENOMIC DNA]</scope>
    <source>
        <strain evidence="5 6">LFS242W</strain>
    </source>
</reference>
<dbReference type="PANTHER" id="PTHR30349:SF64">
    <property type="entry name" value="PROPHAGE INTEGRASE INTD-RELATED"/>
    <property type="match status" value="1"/>
</dbReference>
<proteinExistence type="inferred from homology"/>
<keyword evidence="6" id="KW-1185">Reference proteome</keyword>
<evidence type="ECO:0000256" key="3">
    <source>
        <dbReference type="ARBA" id="ARBA00023172"/>
    </source>
</evidence>
<evidence type="ECO:0000313" key="5">
    <source>
        <dbReference type="EMBL" id="MDI9874993.1"/>
    </source>
</evidence>
<dbReference type="RefSeq" id="WP_283381754.1">
    <property type="nucleotide sequence ID" value="NZ_JASHIE010000006.1"/>
</dbReference>
<dbReference type="InterPro" id="IPR011010">
    <property type="entry name" value="DNA_brk_join_enz"/>
</dbReference>
<dbReference type="PANTHER" id="PTHR30349">
    <property type="entry name" value="PHAGE INTEGRASE-RELATED"/>
    <property type="match status" value="1"/>
</dbReference>
<dbReference type="InterPro" id="IPR013762">
    <property type="entry name" value="Integrase-like_cat_sf"/>
</dbReference>
<comment type="similarity">
    <text evidence="1">Belongs to the 'phage' integrase family.</text>
</comment>
<name>A0ABT6Z1M4_9BACT</name>
<evidence type="ECO:0000259" key="4">
    <source>
        <dbReference type="PROSITE" id="PS51898"/>
    </source>
</evidence>
<dbReference type="InterPro" id="IPR050090">
    <property type="entry name" value="Tyrosine_recombinase_XerCD"/>
</dbReference>
<keyword evidence="2" id="KW-0238">DNA-binding</keyword>
<evidence type="ECO:0000256" key="2">
    <source>
        <dbReference type="ARBA" id="ARBA00023125"/>
    </source>
</evidence>
<evidence type="ECO:0000313" key="6">
    <source>
        <dbReference type="Proteomes" id="UP001225761"/>
    </source>
</evidence>
<dbReference type="InterPro" id="IPR010998">
    <property type="entry name" value="Integrase_recombinase_N"/>
</dbReference>
<dbReference type="Gene3D" id="1.10.443.10">
    <property type="entry name" value="Intergrase catalytic core"/>
    <property type="match status" value="1"/>
</dbReference>
<sequence length="394" mass="46601">MMSFYYWFREGKTKDLGTIYCEISVDGEKSVPISTKIKLNRKQWNPKEQCFQGKEAAKNQKLMDNHELRFTQIFNQIGFEKPNEPIRPDEILERHRVSNGLVRKGKRVPSFIDVFKEFIKDQYLLVKAEKLKKQSVVSRESKFETIRTYLVQKQLEQIDIDEIDHVFMEDFKFYLKISKYQESTIEKYQFLIKGIIKYAVSKGYTQDRKIESYKVEKAKEKDPVSLTQEEMDKIDALDLSDKHRKTFDIYRFCAETSLSFIDYNTLTEDDIVIDSDETVWIKLGRDKTDTRQRVPLNEKAMSIFKRYGSDIYSLPKLSNTKLNKYIKEIAKKAKINKYLTFHTSRKSFVDHGINELDLPESTIQAMVGWKDSRQLSRYARVKDSTIKKQFLKSS</sequence>
<dbReference type="PROSITE" id="PS51898">
    <property type="entry name" value="TYR_RECOMBINASE"/>
    <property type="match status" value="1"/>
</dbReference>
<organism evidence="5 6">
    <name type="scientific">Flectobacillus rivi</name>
    <dbReference type="NCBI Taxonomy" id="2984209"/>
    <lineage>
        <taxon>Bacteria</taxon>
        <taxon>Pseudomonadati</taxon>
        <taxon>Bacteroidota</taxon>
        <taxon>Cytophagia</taxon>
        <taxon>Cytophagales</taxon>
        <taxon>Flectobacillaceae</taxon>
        <taxon>Flectobacillus</taxon>
    </lineage>
</organism>